<dbReference type="SUPFAM" id="SSF56112">
    <property type="entry name" value="Protein kinase-like (PK-like)"/>
    <property type="match status" value="1"/>
</dbReference>
<dbReference type="Pfam" id="PF00560">
    <property type="entry name" value="LRR_1"/>
    <property type="match status" value="3"/>
</dbReference>
<dbReference type="Gene3D" id="1.10.510.10">
    <property type="entry name" value="Transferase(Phosphotransferase) domain 1"/>
    <property type="match status" value="1"/>
</dbReference>
<evidence type="ECO:0000256" key="4">
    <source>
        <dbReference type="ARBA" id="ARBA00022729"/>
    </source>
</evidence>
<dbReference type="InterPro" id="IPR000719">
    <property type="entry name" value="Prot_kinase_dom"/>
</dbReference>
<feature type="chain" id="PRO_5026966559" evidence="11">
    <location>
        <begin position="27"/>
        <end position="701"/>
    </location>
</feature>
<organism evidence="13 14">
    <name type="scientific">Elaeis guineensis var. tenera</name>
    <name type="common">Oil palm</name>
    <dbReference type="NCBI Taxonomy" id="51953"/>
    <lineage>
        <taxon>Eukaryota</taxon>
        <taxon>Viridiplantae</taxon>
        <taxon>Streptophyta</taxon>
        <taxon>Embryophyta</taxon>
        <taxon>Tracheophyta</taxon>
        <taxon>Spermatophyta</taxon>
        <taxon>Magnoliopsida</taxon>
        <taxon>Liliopsida</taxon>
        <taxon>Arecaceae</taxon>
        <taxon>Arecoideae</taxon>
        <taxon>Cocoseae</taxon>
        <taxon>Elaeidinae</taxon>
        <taxon>Elaeis</taxon>
    </lineage>
</organism>
<evidence type="ECO:0000256" key="1">
    <source>
        <dbReference type="ARBA" id="ARBA00004167"/>
    </source>
</evidence>
<dbReference type="InParanoid" id="A0A6J0PQI3"/>
<keyword evidence="3 10" id="KW-0812">Transmembrane</keyword>
<dbReference type="InterPro" id="IPR011009">
    <property type="entry name" value="Kinase-like_dom_sf"/>
</dbReference>
<name>A0A6J0PQI3_ELAGV</name>
<evidence type="ECO:0000256" key="2">
    <source>
        <dbReference type="ARBA" id="ARBA00022614"/>
    </source>
</evidence>
<dbReference type="PANTHER" id="PTHR48007:SF11">
    <property type="entry name" value="OS11G0620500 PROTEIN"/>
    <property type="match status" value="1"/>
</dbReference>
<feature type="transmembrane region" description="Helical" evidence="10">
    <location>
        <begin position="263"/>
        <end position="282"/>
    </location>
</feature>
<dbReference type="KEGG" id="egu:105056765"/>
<dbReference type="AlphaFoldDB" id="A0A6J0PQI3"/>
<dbReference type="InterPro" id="IPR001611">
    <property type="entry name" value="Leu-rich_rpt"/>
</dbReference>
<dbReference type="GO" id="GO:0004672">
    <property type="term" value="F:protein kinase activity"/>
    <property type="evidence" value="ECO:0007669"/>
    <property type="project" value="InterPro"/>
</dbReference>
<dbReference type="InterPro" id="IPR013210">
    <property type="entry name" value="LRR_N_plant-typ"/>
</dbReference>
<evidence type="ECO:0000313" key="13">
    <source>
        <dbReference type="Proteomes" id="UP000504607"/>
    </source>
</evidence>
<accession>A0A6J0PQI3</accession>
<keyword evidence="4 11" id="KW-0732">Signal</keyword>
<keyword evidence="6 10" id="KW-1133">Transmembrane helix</keyword>
<feature type="compositionally biased region" description="Polar residues" evidence="9">
    <location>
        <begin position="690"/>
        <end position="701"/>
    </location>
</feature>
<feature type="domain" description="Protein kinase" evidence="12">
    <location>
        <begin position="367"/>
        <end position="642"/>
    </location>
</feature>
<keyword evidence="8" id="KW-0325">Glycoprotein</keyword>
<feature type="signal peptide" evidence="11">
    <location>
        <begin position="1"/>
        <end position="26"/>
    </location>
</feature>
<protein>
    <submittedName>
        <fullName evidence="14">Pollen receptor-like kinase 3</fullName>
    </submittedName>
</protein>
<keyword evidence="7 10" id="KW-0472">Membrane</keyword>
<evidence type="ECO:0000256" key="10">
    <source>
        <dbReference type="SAM" id="Phobius"/>
    </source>
</evidence>
<dbReference type="GeneID" id="105056765"/>
<dbReference type="PROSITE" id="PS50011">
    <property type="entry name" value="PROTEIN_KINASE_DOM"/>
    <property type="match status" value="1"/>
</dbReference>
<dbReference type="Proteomes" id="UP000504607">
    <property type="component" value="Chromosome 13"/>
</dbReference>
<dbReference type="Gene3D" id="3.30.200.20">
    <property type="entry name" value="Phosphorylase Kinase, domain 1"/>
    <property type="match status" value="1"/>
</dbReference>
<dbReference type="OrthoDB" id="418615at2759"/>
<proteinExistence type="predicted"/>
<evidence type="ECO:0000256" key="3">
    <source>
        <dbReference type="ARBA" id="ARBA00022692"/>
    </source>
</evidence>
<evidence type="ECO:0000256" key="9">
    <source>
        <dbReference type="SAM" id="MobiDB-lite"/>
    </source>
</evidence>
<evidence type="ECO:0000256" key="5">
    <source>
        <dbReference type="ARBA" id="ARBA00022737"/>
    </source>
</evidence>
<dbReference type="PANTHER" id="PTHR48007">
    <property type="entry name" value="LEUCINE-RICH REPEAT RECEPTOR-LIKE PROTEIN KINASE PXC1"/>
    <property type="match status" value="1"/>
</dbReference>
<dbReference type="FunFam" id="3.80.10.10:FF:000275">
    <property type="entry name" value="Leucine-rich repeat receptor-like protein kinase"/>
    <property type="match status" value="1"/>
</dbReference>
<sequence length="701" mass="73973">MVAVLPLVSFLLLLLLLAVPSRTATAQEAAVMEKALTSDGSALLQLKDSFTDAGGLSSWSANGGPPCNWTGVFCTNNSISGLNLASLGLSGKIDIDALASLKGLRSINLNNNSFSGPLPTALSRLGALKSLYISGNKFSGSIPSDVFASIRRLKKLWLDHNNFSGPVPSSLASLGYLIELRIDDNAFEGAIPDFSSKALRTFNAKNNKLSGPIPASLARFDATAFQGNAGLCGGPLSSSPCSSTPPTETPPSSERESGSSNSAVILIVAALLVFALVAAFLINRQRQRDREFDTLGVVAEAEAMEEAAAAGPAVASSESSHKQKSAGSSHKRSSSSLSGSAGGAGGAGALVMVNEEKGVFGLSDLMKASAEVLGNGSLGSAYKAVMASGLALAVKRMREMNRVGKDTFDEHMRRLGRLRHPNVLTPLAFHYRKEEKLIVSEYVQKGSLLYILHGDRGPDHMALEWPTRLKIIRGIARGMAYLHVELAALDVPHGNLKSGNVLLGPDFEPMLVDYGFSGLINPSQASHVMFSHKSPETLQYRHVSPKSDVYCLGVVMLEVLTGKFPSHYLNNTKGGTDVVQWTASAIAENREAELLDPAITAKNKASELKMVRLLQLGVACADVDPEQRPDMKEVVRLIEEIAAGGSGEPAKEEGGPFEPLPSLTEGYADMALGQPAPGLEGVAGWGSTGELRTSDNSKVAP</sequence>
<dbReference type="InterPro" id="IPR046959">
    <property type="entry name" value="PRK1-6/SRF4-like"/>
</dbReference>
<reference evidence="14" key="1">
    <citation type="submission" date="2025-08" db="UniProtKB">
        <authorList>
            <consortium name="RefSeq"/>
        </authorList>
    </citation>
    <scope>IDENTIFICATION</scope>
</reference>
<dbReference type="Pfam" id="PF08263">
    <property type="entry name" value="LRRNT_2"/>
    <property type="match status" value="1"/>
</dbReference>
<keyword evidence="13" id="KW-1185">Reference proteome</keyword>
<dbReference type="Pfam" id="PF00069">
    <property type="entry name" value="Pkinase"/>
    <property type="match status" value="1"/>
</dbReference>
<dbReference type="RefSeq" id="XP_019710000.1">
    <property type="nucleotide sequence ID" value="XM_019854441.2"/>
</dbReference>
<comment type="subcellular location">
    <subcellularLocation>
        <location evidence="1">Membrane</location>
        <topology evidence="1">Single-pass membrane protein</topology>
    </subcellularLocation>
</comment>
<evidence type="ECO:0000256" key="6">
    <source>
        <dbReference type="ARBA" id="ARBA00022989"/>
    </source>
</evidence>
<dbReference type="InterPro" id="IPR032675">
    <property type="entry name" value="LRR_dom_sf"/>
</dbReference>
<dbReference type="Gene3D" id="3.80.10.10">
    <property type="entry name" value="Ribonuclease Inhibitor"/>
    <property type="match status" value="2"/>
</dbReference>
<evidence type="ECO:0000259" key="12">
    <source>
        <dbReference type="PROSITE" id="PS50011"/>
    </source>
</evidence>
<feature type="region of interest" description="Disordered" evidence="9">
    <location>
        <begin position="236"/>
        <end position="258"/>
    </location>
</feature>
<dbReference type="FunCoup" id="A0A6J0PQI3">
    <property type="interactions" value="2398"/>
</dbReference>
<dbReference type="GO" id="GO:0005524">
    <property type="term" value="F:ATP binding"/>
    <property type="evidence" value="ECO:0007669"/>
    <property type="project" value="InterPro"/>
</dbReference>
<evidence type="ECO:0000256" key="7">
    <source>
        <dbReference type="ARBA" id="ARBA00023136"/>
    </source>
</evidence>
<evidence type="ECO:0000256" key="11">
    <source>
        <dbReference type="SAM" id="SignalP"/>
    </source>
</evidence>
<feature type="region of interest" description="Disordered" evidence="9">
    <location>
        <begin position="309"/>
        <end position="343"/>
    </location>
</feature>
<feature type="compositionally biased region" description="Low complexity" evidence="9">
    <location>
        <begin position="309"/>
        <end position="318"/>
    </location>
</feature>
<keyword evidence="2" id="KW-0433">Leucine-rich repeat</keyword>
<gene>
    <name evidence="14" type="primary">LOC105056765</name>
</gene>
<dbReference type="SUPFAM" id="SSF52058">
    <property type="entry name" value="L domain-like"/>
    <property type="match status" value="1"/>
</dbReference>
<feature type="region of interest" description="Disordered" evidence="9">
    <location>
        <begin position="643"/>
        <end position="701"/>
    </location>
</feature>
<evidence type="ECO:0000256" key="8">
    <source>
        <dbReference type="ARBA" id="ARBA00023180"/>
    </source>
</evidence>
<evidence type="ECO:0000313" key="14">
    <source>
        <dbReference type="RefSeq" id="XP_019710000.1"/>
    </source>
</evidence>
<dbReference type="GO" id="GO:0016020">
    <property type="term" value="C:membrane"/>
    <property type="evidence" value="ECO:0007669"/>
    <property type="project" value="UniProtKB-SubCell"/>
</dbReference>
<keyword evidence="5" id="KW-0677">Repeat</keyword>